<evidence type="ECO:0000313" key="3">
    <source>
        <dbReference type="RefSeq" id="XP_019615966.1"/>
    </source>
</evidence>
<keyword evidence="1" id="KW-1133">Transmembrane helix</keyword>
<dbReference type="OrthoDB" id="10005256at2759"/>
<dbReference type="AlphaFoldDB" id="A0A6P4YG35"/>
<gene>
    <name evidence="3" type="primary">LOC109463571</name>
</gene>
<dbReference type="GeneID" id="109463571"/>
<reference evidence="3" key="1">
    <citation type="submission" date="2025-08" db="UniProtKB">
        <authorList>
            <consortium name="RefSeq"/>
        </authorList>
    </citation>
    <scope>IDENTIFICATION</scope>
    <source>
        <tissue evidence="3">Gonad</tissue>
    </source>
</reference>
<sequence>MVAEKTFRPYVFSTIAFVAILGALLPYTLVRVQFVVKEEIFIAAPPEDVFGFLSDVRLLDLVHPYRIEARDIQHFSDLELNYTSVERVDYVKGVYSTIYAFPVWVQFAKINSGYQIRSTYDVLNGTLVARQAFTVTAAQHAGRNGTFLTDKNLMECPWIYSYATYWKAREAHREILEGMKQLLETKQVNELNLPSRYLTGSDGRSQHIRCAANQ</sequence>
<keyword evidence="1" id="KW-0812">Transmembrane</keyword>
<dbReference type="KEGG" id="bbel:109463571"/>
<name>A0A6P4YG35_BRABE</name>
<keyword evidence="1" id="KW-0472">Membrane</keyword>
<dbReference type="Proteomes" id="UP000515135">
    <property type="component" value="Unplaced"/>
</dbReference>
<dbReference type="SUPFAM" id="SSF55961">
    <property type="entry name" value="Bet v1-like"/>
    <property type="match status" value="1"/>
</dbReference>
<dbReference type="RefSeq" id="XP_019615966.1">
    <property type="nucleotide sequence ID" value="XM_019760407.1"/>
</dbReference>
<keyword evidence="2" id="KW-1185">Reference proteome</keyword>
<evidence type="ECO:0000313" key="2">
    <source>
        <dbReference type="Proteomes" id="UP000515135"/>
    </source>
</evidence>
<proteinExistence type="predicted"/>
<accession>A0A6P4YG35</accession>
<feature type="transmembrane region" description="Helical" evidence="1">
    <location>
        <begin position="12"/>
        <end position="30"/>
    </location>
</feature>
<organism evidence="2 3">
    <name type="scientific">Branchiostoma belcheri</name>
    <name type="common">Amphioxus</name>
    <dbReference type="NCBI Taxonomy" id="7741"/>
    <lineage>
        <taxon>Eukaryota</taxon>
        <taxon>Metazoa</taxon>
        <taxon>Chordata</taxon>
        <taxon>Cephalochordata</taxon>
        <taxon>Leptocardii</taxon>
        <taxon>Amphioxiformes</taxon>
        <taxon>Branchiostomatidae</taxon>
        <taxon>Branchiostoma</taxon>
    </lineage>
</organism>
<evidence type="ECO:0000256" key="1">
    <source>
        <dbReference type="SAM" id="Phobius"/>
    </source>
</evidence>
<protein>
    <submittedName>
        <fullName evidence="3">Uncharacterized protein LOC109463571</fullName>
    </submittedName>
</protein>